<dbReference type="RefSeq" id="YP_009297714.1">
    <property type="nucleotide sequence ID" value="NC_031178.1"/>
</dbReference>
<geneLocation type="plastid" evidence="3"/>
<dbReference type="EMBL" id="KX284725">
    <property type="protein sequence ID" value="AOM67448.1"/>
    <property type="molecule type" value="Genomic_DNA"/>
</dbReference>
<feature type="domain" description="Group II intron maturase-specific" evidence="2">
    <location>
        <begin position="342"/>
        <end position="415"/>
    </location>
</feature>
<organism evidence="3">
    <name type="scientific">Kumanoa americana</name>
    <dbReference type="NCBI Taxonomy" id="1196377"/>
    <lineage>
        <taxon>Eukaryota</taxon>
        <taxon>Rhodophyta</taxon>
        <taxon>Florideophyceae</taxon>
        <taxon>Nemaliophycidae</taxon>
        <taxon>Batrachospermales</taxon>
        <taxon>Batrachospermaceae</taxon>
        <taxon>Kumanoa</taxon>
    </lineage>
</organism>
<evidence type="ECO:0000313" key="3">
    <source>
        <dbReference type="EMBL" id="AOM67448.1"/>
    </source>
</evidence>
<gene>
    <name evidence="3" type="primary">orf466</name>
    <name evidence="3" type="ORF">Kuma_014</name>
</gene>
<keyword evidence="3" id="KW-0934">Plastid</keyword>
<keyword evidence="1" id="KW-0812">Transmembrane</keyword>
<dbReference type="Pfam" id="PF08388">
    <property type="entry name" value="GIIM"/>
    <property type="match status" value="1"/>
</dbReference>
<feature type="transmembrane region" description="Helical" evidence="1">
    <location>
        <begin position="224"/>
        <end position="243"/>
    </location>
</feature>
<reference evidence="3" key="1">
    <citation type="journal article" date="2018" name="PLoS ONE">
        <title>Plastid genome analysis of three Nemaliophycidae red algal species suggests environmental adaptation for iron limited habitats.</title>
        <authorList>
            <person name="Cho C.H."/>
            <person name="Choi J.W."/>
            <person name="Lam D.W."/>
            <person name="Kim K.M."/>
            <person name="Yoon H.S."/>
        </authorList>
    </citation>
    <scope>NUCLEOTIDE SEQUENCE</scope>
</reference>
<evidence type="ECO:0000256" key="1">
    <source>
        <dbReference type="SAM" id="Phobius"/>
    </source>
</evidence>
<proteinExistence type="predicted"/>
<dbReference type="GeneID" id="29056729"/>
<dbReference type="InterPro" id="IPR013597">
    <property type="entry name" value="Mat_intron_G2"/>
</dbReference>
<evidence type="ECO:0000259" key="2">
    <source>
        <dbReference type="Pfam" id="PF08388"/>
    </source>
</evidence>
<name>A0A1C9CGC6_9FLOR</name>
<keyword evidence="1" id="KW-1133">Transmembrane helix</keyword>
<dbReference type="AlphaFoldDB" id="A0A1C9CGC6"/>
<sequence>MSKEILLNFDTIFWVVINWKKNYSYVTRLKSRIYKARIKKTCISMQKSHIKFATSLSTKLIIVDQIVLKNITWYNINDRDKLYIAYKYNNTILLKLGKFKNFSLLAQQLNYCLLLFILEPQWTAKLTFSTIHFVSLLHPYQFSNFIELESNKSKIKQMYFVTFNCQNLVPKINNNYLITKLNLQFIFSLQAQNCIARHTSSNIIKNLHKIDLLKLNNNSFQYVLANYIGMIIIYCLCVETSSVYRSNLCNKQKLFFNKFDIQIYYYGLQIIISHSDNFQLYLWSIIFSQVIYYYTKHEIIIPFVKSKKYSIDSDFCGYSITWNKYYQIIYFPNKLFQFTLLLKIKEIVLMNKNSNSTSLTLTLNCLIESWVNYFQYSNSMKVFILIDYLIYLKLLSWIFRKHSNWGKNQIKRKYFVIIINNFLYKKYTNWLFHTPCMKQPNQQKVFILKLTLLSNFFVFAHKNTN</sequence>
<accession>A0A1C9CGC6</accession>
<keyword evidence="1" id="KW-0472">Membrane</keyword>
<feature type="transmembrane region" description="Helical" evidence="1">
    <location>
        <begin position="382"/>
        <end position="399"/>
    </location>
</feature>
<protein>
    <recommendedName>
        <fullName evidence="2">Group II intron maturase-specific domain-containing protein</fullName>
    </recommendedName>
</protein>